<dbReference type="AlphaFoldDB" id="A0A0V8HJV5"/>
<keyword evidence="3" id="KW-1185">Reference proteome</keyword>
<dbReference type="RefSeq" id="WP_058298520.1">
    <property type="nucleotide sequence ID" value="NZ_FMAU01000002.1"/>
</dbReference>
<evidence type="ECO:0008006" key="4">
    <source>
        <dbReference type="Google" id="ProtNLM"/>
    </source>
</evidence>
<evidence type="ECO:0000313" key="2">
    <source>
        <dbReference type="EMBL" id="SCC08187.1"/>
    </source>
</evidence>
<sequence length="83" mass="9214">MWGVILIIVHAISLTLALAVFLSIYRNNPVKGKLFLAAIMLWGLFSLYKLFIFSTAAGVLSIFMYAAFSTITFRELKRNGPAA</sequence>
<dbReference type="EMBL" id="FMAU01000002">
    <property type="protein sequence ID" value="SCC08187.1"/>
    <property type="molecule type" value="Genomic_DNA"/>
</dbReference>
<keyword evidence="1" id="KW-0472">Membrane</keyword>
<dbReference type="Proteomes" id="UP000181997">
    <property type="component" value="Unassembled WGS sequence"/>
</dbReference>
<reference evidence="3" key="1">
    <citation type="submission" date="2016-08" db="EMBL/GenBank/DDBJ databases">
        <authorList>
            <person name="Varghese N."/>
            <person name="Submissions Spin"/>
        </authorList>
    </citation>
    <scope>NUCLEOTIDE SEQUENCE [LARGE SCALE GENOMIC DNA]</scope>
    <source>
        <strain evidence="3">SGD-1123</strain>
    </source>
</reference>
<gene>
    <name evidence="2" type="ORF">GA0061094_2351</name>
</gene>
<keyword evidence="1" id="KW-0812">Transmembrane</keyword>
<proteinExistence type="predicted"/>
<evidence type="ECO:0000313" key="3">
    <source>
        <dbReference type="Proteomes" id="UP000181997"/>
    </source>
</evidence>
<protein>
    <recommendedName>
        <fullName evidence="4">YesK-like protein</fullName>
    </recommendedName>
</protein>
<organism evidence="2 3">
    <name type="scientific">[Bacillus] enclensis</name>
    <dbReference type="NCBI Taxonomy" id="1402860"/>
    <lineage>
        <taxon>Bacteria</taxon>
        <taxon>Bacillati</taxon>
        <taxon>Bacillota</taxon>
        <taxon>Bacilli</taxon>
        <taxon>Bacillales</taxon>
        <taxon>Bacillaceae</taxon>
        <taxon>Rossellomorea</taxon>
    </lineage>
</organism>
<keyword evidence="1" id="KW-1133">Transmembrane helix</keyword>
<evidence type="ECO:0000256" key="1">
    <source>
        <dbReference type="SAM" id="Phobius"/>
    </source>
</evidence>
<feature type="transmembrane region" description="Helical" evidence="1">
    <location>
        <begin position="35"/>
        <end position="68"/>
    </location>
</feature>
<name>A0A0V8HJV5_9BACI</name>
<accession>A0A0V8HJV5</accession>